<feature type="transmembrane region" description="Helical" evidence="8">
    <location>
        <begin position="57"/>
        <end position="76"/>
    </location>
</feature>
<dbReference type="PANTHER" id="PTHR32024:SF1">
    <property type="entry name" value="KTR SYSTEM POTASSIUM UPTAKE PROTEIN B"/>
    <property type="match status" value="1"/>
</dbReference>
<gene>
    <name evidence="9" type="ORF">Q8947_05250</name>
</gene>
<keyword evidence="10" id="KW-1185">Reference proteome</keyword>
<feature type="transmembrane region" description="Helical" evidence="8">
    <location>
        <begin position="240"/>
        <end position="261"/>
    </location>
</feature>
<dbReference type="Pfam" id="PF02386">
    <property type="entry name" value="TrkH"/>
    <property type="match status" value="1"/>
</dbReference>
<sequence length="459" mass="49316">MHALDPRRGIATYQRIRRGGNVGASPPTLLAAGFLSLITIGTVLLVLPAAGAVRGLSLFEAFFTATAAVTVTSLTIVEPQQLSLFGQWVVLILIQIGGLGFVTFAVVSAITLGHRMSLRQQTLALEAFNQTSTARLRSTAVSVLRITVVIEVAAMLLLFLWWWGSGRMPAAQALYNAVFHAITAFNNAGYSLFEGSLQAFVSDTATIGILSIVVILGGLGFPVIVDVIRKRRWSGLQPYVRLMIISGLTLHIAAFLAFWLLEAHNPRTLGALAWADQARAAWMQSVSMRTAGFSTFDMSAIDDSTALLAAVLMFIGGGSMSTAGGIKLGTFVVIMAAVFAFVTQRREVVLMHRTLAPEMVQKSLAVVVVTVLTAVFALLVLTVLEDVAFISLLLEVMAALSTAGLSQALTHQLSTASQCVLLVLMFMGRVGPLTLVYSLATRNRARTRIRYPEMEFQVG</sequence>
<reference evidence="9 10" key="1">
    <citation type="submission" date="2023-08" db="EMBL/GenBank/DDBJ databases">
        <title>Alcaligenaceae gen. nov., a novel taxon isolated from the sludge of Yixing Pesticide Factory.</title>
        <authorList>
            <person name="Ruan L."/>
        </authorList>
    </citation>
    <scope>NUCLEOTIDE SEQUENCE [LARGE SCALE GENOMIC DNA]</scope>
    <source>
        <strain evidence="9 10">LG-2</strain>
    </source>
</reference>
<dbReference type="RefSeq" id="WP_347286627.1">
    <property type="nucleotide sequence ID" value="NZ_JAUZQE010000008.1"/>
</dbReference>
<feature type="transmembrane region" description="Helical" evidence="8">
    <location>
        <begin position="29"/>
        <end position="50"/>
    </location>
</feature>
<keyword evidence="7 8" id="KW-0472">Membrane</keyword>
<evidence type="ECO:0000313" key="9">
    <source>
        <dbReference type="EMBL" id="MDR4125390.1"/>
    </source>
</evidence>
<keyword evidence="3" id="KW-1003">Cell membrane</keyword>
<evidence type="ECO:0000256" key="1">
    <source>
        <dbReference type="ARBA" id="ARBA00004651"/>
    </source>
</evidence>
<feature type="transmembrane region" description="Helical" evidence="8">
    <location>
        <begin position="363"/>
        <end position="381"/>
    </location>
</feature>
<keyword evidence="2" id="KW-0813">Transport</keyword>
<comment type="caution">
    <text evidence="9">The sequence shown here is derived from an EMBL/GenBank/DDBJ whole genome shotgun (WGS) entry which is preliminary data.</text>
</comment>
<keyword evidence="5 8" id="KW-1133">Transmembrane helix</keyword>
<feature type="transmembrane region" description="Helical" evidence="8">
    <location>
        <begin position="88"/>
        <end position="112"/>
    </location>
</feature>
<dbReference type="InterPro" id="IPR003445">
    <property type="entry name" value="Cat_transpt"/>
</dbReference>
<evidence type="ECO:0000256" key="4">
    <source>
        <dbReference type="ARBA" id="ARBA00022692"/>
    </source>
</evidence>
<keyword evidence="4 8" id="KW-0812">Transmembrane</keyword>
<evidence type="ECO:0000256" key="6">
    <source>
        <dbReference type="ARBA" id="ARBA00023065"/>
    </source>
</evidence>
<protein>
    <submittedName>
        <fullName evidence="9">Potassium transporter TrkG</fullName>
    </submittedName>
</protein>
<evidence type="ECO:0000256" key="8">
    <source>
        <dbReference type="SAM" id="Phobius"/>
    </source>
</evidence>
<dbReference type="EMBL" id="JAUZQE010000008">
    <property type="protein sequence ID" value="MDR4125390.1"/>
    <property type="molecule type" value="Genomic_DNA"/>
</dbReference>
<accession>A0ABU1D4L4</accession>
<keyword evidence="6" id="KW-0406">Ion transport</keyword>
<dbReference type="Proteomes" id="UP001232156">
    <property type="component" value="Unassembled WGS sequence"/>
</dbReference>
<name>A0ABU1D4L4_9BURK</name>
<feature type="transmembrane region" description="Helical" evidence="8">
    <location>
        <begin position="143"/>
        <end position="164"/>
    </location>
</feature>
<evidence type="ECO:0000256" key="7">
    <source>
        <dbReference type="ARBA" id="ARBA00023136"/>
    </source>
</evidence>
<proteinExistence type="predicted"/>
<organism evidence="9 10">
    <name type="scientific">Yanghanlia caeni</name>
    <dbReference type="NCBI Taxonomy" id="3064283"/>
    <lineage>
        <taxon>Bacteria</taxon>
        <taxon>Pseudomonadati</taxon>
        <taxon>Pseudomonadota</taxon>
        <taxon>Betaproteobacteria</taxon>
        <taxon>Burkholderiales</taxon>
        <taxon>Alcaligenaceae</taxon>
        <taxon>Yanghanlia</taxon>
    </lineage>
</organism>
<dbReference type="PANTHER" id="PTHR32024">
    <property type="entry name" value="TRK SYSTEM POTASSIUM UPTAKE PROTEIN TRKG-RELATED"/>
    <property type="match status" value="1"/>
</dbReference>
<evidence type="ECO:0000256" key="2">
    <source>
        <dbReference type="ARBA" id="ARBA00022448"/>
    </source>
</evidence>
<feature type="transmembrane region" description="Helical" evidence="8">
    <location>
        <begin position="420"/>
        <end position="440"/>
    </location>
</feature>
<comment type="subcellular location">
    <subcellularLocation>
        <location evidence="1">Cell membrane</location>
        <topology evidence="1">Multi-pass membrane protein</topology>
    </subcellularLocation>
</comment>
<evidence type="ECO:0000313" key="10">
    <source>
        <dbReference type="Proteomes" id="UP001232156"/>
    </source>
</evidence>
<evidence type="ECO:0000256" key="5">
    <source>
        <dbReference type="ARBA" id="ARBA00022989"/>
    </source>
</evidence>
<feature type="transmembrane region" description="Helical" evidence="8">
    <location>
        <begin position="322"/>
        <end position="342"/>
    </location>
</feature>
<evidence type="ECO:0000256" key="3">
    <source>
        <dbReference type="ARBA" id="ARBA00022475"/>
    </source>
</evidence>
<feature type="transmembrane region" description="Helical" evidence="8">
    <location>
        <begin position="205"/>
        <end position="228"/>
    </location>
</feature>